<evidence type="ECO:0000313" key="2">
    <source>
        <dbReference type="EMBL" id="OOV88854.1"/>
    </source>
</evidence>
<dbReference type="RefSeq" id="WP_077243308.1">
    <property type="nucleotide sequence ID" value="NZ_FXTS01000004.1"/>
</dbReference>
<proteinExistence type="predicted"/>
<dbReference type="AlphaFoldDB" id="A0A1T1HG76"/>
<evidence type="ECO:0000256" key="1">
    <source>
        <dbReference type="SAM" id="SignalP"/>
    </source>
</evidence>
<reference evidence="2" key="1">
    <citation type="submission" date="2017-02" db="EMBL/GenBank/DDBJ databases">
        <title>Draft Genome Sequence of the Salt Water Bacterium Oceanospirillum linum ATCC 11336.</title>
        <authorList>
            <person name="Trachtenberg A.M."/>
            <person name="Carney J.G."/>
            <person name="Linnane J.D."/>
            <person name="Rheaume B.A."/>
            <person name="Pitts N.L."/>
            <person name="Mykles D.L."/>
            <person name="Maclea K.S."/>
        </authorList>
    </citation>
    <scope>NUCLEOTIDE SEQUENCE [LARGE SCALE GENOMIC DNA]</scope>
    <source>
        <strain evidence="2">ATCC 11336</strain>
    </source>
</reference>
<feature type="chain" id="PRO_5010517124" description="Outer membrane protein beta-barrel domain-containing protein" evidence="1">
    <location>
        <begin position="23"/>
        <end position="154"/>
    </location>
</feature>
<organism evidence="2 3">
    <name type="scientific">Oceanospirillum linum</name>
    <dbReference type="NCBI Taxonomy" id="966"/>
    <lineage>
        <taxon>Bacteria</taxon>
        <taxon>Pseudomonadati</taxon>
        <taxon>Pseudomonadota</taxon>
        <taxon>Gammaproteobacteria</taxon>
        <taxon>Oceanospirillales</taxon>
        <taxon>Oceanospirillaceae</taxon>
        <taxon>Oceanospirillum</taxon>
    </lineage>
</organism>
<comment type="caution">
    <text evidence="2">The sequence shown here is derived from an EMBL/GenBank/DDBJ whole genome shotgun (WGS) entry which is preliminary data.</text>
</comment>
<dbReference type="Proteomes" id="UP000190064">
    <property type="component" value="Unassembled WGS sequence"/>
</dbReference>
<evidence type="ECO:0008006" key="4">
    <source>
        <dbReference type="Google" id="ProtNLM"/>
    </source>
</evidence>
<dbReference type="EMBL" id="MTSD02000001">
    <property type="protein sequence ID" value="OOV88854.1"/>
    <property type="molecule type" value="Genomic_DNA"/>
</dbReference>
<accession>A0A1T1HG76</accession>
<sequence length="154" mass="17304">MKNLLRACTLVAAFITSGTATAAATDYAIGTDLIRWFDPVQDGGMASLTFQKALGREDALFVDLAKKDDRYLVGVDYKVYNQRYYYGSFMQVGALLDIDNSTRLYIEGAMGYEFTPSTNWVVSGDVQMLYGPRNPSTGKEEPWFVPRLRVMYAF</sequence>
<keyword evidence="1" id="KW-0732">Signal</keyword>
<feature type="signal peptide" evidence="1">
    <location>
        <begin position="1"/>
        <end position="22"/>
    </location>
</feature>
<keyword evidence="3" id="KW-1185">Reference proteome</keyword>
<evidence type="ECO:0000313" key="3">
    <source>
        <dbReference type="Proteomes" id="UP000190064"/>
    </source>
</evidence>
<gene>
    <name evidence="2" type="ORF">BTA35_0205145</name>
</gene>
<protein>
    <recommendedName>
        <fullName evidence="4">Outer membrane protein beta-barrel domain-containing protein</fullName>
    </recommendedName>
</protein>
<name>A0A1T1HG76_OCELI</name>